<dbReference type="EMBL" id="CP000471">
    <property type="protein sequence ID" value="ABK44956.1"/>
    <property type="molecule type" value="Genomic_DNA"/>
</dbReference>
<dbReference type="InterPro" id="IPR036641">
    <property type="entry name" value="HPT_dom_sf"/>
</dbReference>
<feature type="domain" description="Histidine kinase" evidence="19">
    <location>
        <begin position="405"/>
        <end position="626"/>
    </location>
</feature>
<evidence type="ECO:0000259" key="19">
    <source>
        <dbReference type="PROSITE" id="PS50109"/>
    </source>
</evidence>
<dbReference type="InterPro" id="IPR035965">
    <property type="entry name" value="PAS-like_dom_sf"/>
</dbReference>
<dbReference type="Gene3D" id="3.30.565.10">
    <property type="entry name" value="Histidine kinase-like ATPase, C-terminal domain"/>
    <property type="match status" value="1"/>
</dbReference>
<dbReference type="InterPro" id="IPR008207">
    <property type="entry name" value="Sig_transdc_His_kin_Hpt_dom"/>
</dbReference>
<feature type="domain" description="Response regulatory" evidence="20">
    <location>
        <begin position="643"/>
        <end position="762"/>
    </location>
</feature>
<dbReference type="SUPFAM" id="SSF47384">
    <property type="entry name" value="Homodimeric domain of signal transducing histidine kinase"/>
    <property type="match status" value="1"/>
</dbReference>
<comment type="subunit">
    <text evidence="14">At low DSF concentrations, interacts with RpfF.</text>
</comment>
<dbReference type="CDD" id="cd00130">
    <property type="entry name" value="PAS"/>
    <property type="match status" value="1"/>
</dbReference>
<dbReference type="NCBIfam" id="TIGR00229">
    <property type="entry name" value="sensory_box"/>
    <property type="match status" value="1"/>
</dbReference>
<dbReference type="InterPro" id="IPR003661">
    <property type="entry name" value="HisK_dim/P_dom"/>
</dbReference>
<dbReference type="Gene3D" id="1.10.287.130">
    <property type="match status" value="1"/>
</dbReference>
<evidence type="ECO:0000259" key="23">
    <source>
        <dbReference type="PROSITE" id="PS50924"/>
    </source>
</evidence>
<dbReference type="SUPFAM" id="SSF55874">
    <property type="entry name" value="ATPase domain of HSP90 chaperone/DNA topoisomerase II/histidine kinase"/>
    <property type="match status" value="1"/>
</dbReference>
<dbReference type="InterPro" id="IPR036890">
    <property type="entry name" value="HATPase_C_sf"/>
</dbReference>
<dbReference type="GO" id="GO:0005524">
    <property type="term" value="F:ATP binding"/>
    <property type="evidence" value="ECO:0007669"/>
    <property type="project" value="UniProtKB-KW"/>
</dbReference>
<dbReference type="SUPFAM" id="SSF55785">
    <property type="entry name" value="PYP-like sensor domain (PAS domain)"/>
    <property type="match status" value="1"/>
</dbReference>
<dbReference type="FunFam" id="1.10.287.130:FF:000002">
    <property type="entry name" value="Two-component osmosensing histidine kinase"/>
    <property type="match status" value="1"/>
</dbReference>
<dbReference type="KEGG" id="mgm:Mmc1_2456"/>
<dbReference type="InterPro" id="IPR005467">
    <property type="entry name" value="His_kinase_dom"/>
</dbReference>
<dbReference type="CDD" id="cd17546">
    <property type="entry name" value="REC_hyHK_CKI1_RcsC-like"/>
    <property type="match status" value="2"/>
</dbReference>
<reference evidence="24 25" key="2">
    <citation type="journal article" date="2012" name="Int. J. Syst. Evol. Microbiol.">
        <title>Magnetococcus marinus gen. nov., sp. nov., a marine, magnetotactic bacterium that represents a novel lineage (Magnetococcaceae fam. nov.; Magnetococcales ord. nov.) at the base of the Alphaproteobacteria.</title>
        <authorList>
            <person name="Bazylinski D.A."/>
            <person name="Williams T.J."/>
            <person name="Lefevre C.T."/>
            <person name="Berg R.J."/>
            <person name="Zhang C.L."/>
            <person name="Bowser S.S."/>
            <person name="Dean A.J."/>
            <person name="Beveridge T.J."/>
        </authorList>
    </citation>
    <scope>NUCLEOTIDE SEQUENCE [LARGE SCALE GENOMIC DNA]</scope>
    <source>
        <strain evidence="25">ATCC BAA-1437 / JCM 17883 / MC-1</strain>
    </source>
</reference>
<dbReference type="EC" id="2.7.13.3" evidence="3"/>
<name>A0LAG3_MAGMM</name>
<reference evidence="25" key="1">
    <citation type="journal article" date="2009" name="Appl. Environ. Microbiol.">
        <title>Complete genome sequence of the chemolithoautotrophic marine magnetotactic coccus strain MC-1.</title>
        <authorList>
            <person name="Schubbe S."/>
            <person name="Williams T.J."/>
            <person name="Xie G."/>
            <person name="Kiss H.E."/>
            <person name="Brettin T.S."/>
            <person name="Martinez D."/>
            <person name="Ross C.A."/>
            <person name="Schuler D."/>
            <person name="Cox B.L."/>
            <person name="Nealson K.H."/>
            <person name="Bazylinski D.A."/>
        </authorList>
    </citation>
    <scope>NUCLEOTIDE SEQUENCE [LARGE SCALE GENOMIC DNA]</scope>
    <source>
        <strain evidence="25">ATCC BAA-1437 / JCM 17883 / MC-1</strain>
    </source>
</reference>
<feature type="modified residue" description="4-aspartylphosphate" evidence="17">
    <location>
        <position position="694"/>
    </location>
</feature>
<evidence type="ECO:0000259" key="21">
    <source>
        <dbReference type="PROSITE" id="PS50112"/>
    </source>
</evidence>
<sequence>MDFYAHFFMSPAQRGVAVYEGIYDPLLVTLSVLIAVFAAYTAFQLSSRLRDSENAKVLLAWRAGGALALGMGIWAMHFVGMLAFRLECGVAYDLWITFISILPGFGAAWLALGVLGRATLSWPLLVSRGVVMGAGIGTLHYTGMAALQMDAILRYDPWLFMLSVVVAILLAVVALSVKSFLQYRTALGPGHLSSLIGGVIMGGSISGMHYTAMEAAYFIPQGETGVAVYNSPLPLAISVAVATLTLLLIALGSALASRRIAHSRRWMNSILQNMSQGFVMMDLQGRILEANPALLSWVALSPSQVQGEPFQKLLSVQDHQPLQLALQQLLEGQPVRCALSLCCLDAPPIPVQMHGNTHRDEEGQIMGIYAILTDIRAEQAAAKALRDARDAAEQASQAKGEFLANMSHEIRTPMNAILGMTHLCLQTDLNERQRHFLEKVYAAGSALLRILNDILDFSKIEAGSLEIEKTSLKMDEVLASLADLMSIRADEKKIELLFHRDANLPEILVGDPLRLGQVLINLVGNALKFTEQGEVVVRIEVIQSAERQVKVRFSVKDTGIGLTNEQMSNIFQSFKQADSSTTRRYGGTGLGLAISHRLVQLMGGVLKVESTPGQGSCFSFTLDLGVTQPTSLLSRLQLPSGLQVLVVDDNVLSQHILHDILQGFGCQVQVASSGEEALLLLAQLEGPFDFILMDWQMPGLNGIETAQRIYQKFAKVEMPTIIMVTAHGREEVMQKAREAKLDGFLMKPVNPSMLLEVILQLQRKRHGTGPLLESRSEQKNFRIEVPNLQGKHILLAEDNDLNVEVVQEMLSPSGVTLSCVSNGLRAVEAVQKRSYDLVLMDLQMPVMDGREATKQILGLGLDQPPPIIALTANALSGDRERCMALGMVDHIAKPLVPELFYATIKRHLGDVTTRVVRSVAPAPELPSGAPPGVDLEQAWLGLNRNTLLLNKLLHGVCDQWPEQMRLLEGWLADPQSHHLAINQAHGLRGLASQLRMEKVATLAGRLEQGLKQGEANMEACLAPLQQAVMVVVNWLKENLDTPPPEPPRRDATALDMDKAALKTQVAEIMIHLDQDLAEGLRQLREVLNRMPSGEPEALLREALNHAEGFDVPEAKAALMALQAMLQKG</sequence>
<dbReference type="PROSITE" id="PS50894">
    <property type="entry name" value="HPT"/>
    <property type="match status" value="1"/>
</dbReference>
<feature type="transmembrane region" description="Helical" evidence="18">
    <location>
        <begin position="158"/>
        <end position="180"/>
    </location>
</feature>
<evidence type="ECO:0000259" key="20">
    <source>
        <dbReference type="PROSITE" id="PS50110"/>
    </source>
</evidence>
<evidence type="ECO:0000313" key="24">
    <source>
        <dbReference type="EMBL" id="ABK44956.1"/>
    </source>
</evidence>
<dbReference type="InterPro" id="IPR011006">
    <property type="entry name" value="CheY-like_superfamily"/>
</dbReference>
<dbReference type="RefSeq" id="WP_011714075.1">
    <property type="nucleotide sequence ID" value="NC_008576.1"/>
</dbReference>
<evidence type="ECO:0000256" key="9">
    <source>
        <dbReference type="ARBA" id="ARBA00022777"/>
    </source>
</evidence>
<feature type="modified residue" description="4-aspartylphosphate" evidence="17">
    <location>
        <position position="841"/>
    </location>
</feature>
<evidence type="ECO:0000256" key="16">
    <source>
        <dbReference type="PROSITE-ProRule" id="PRU00110"/>
    </source>
</evidence>
<dbReference type="PRINTS" id="PR00344">
    <property type="entry name" value="BCTRLSENSOR"/>
</dbReference>
<accession>A0LAG3</accession>
<dbReference type="SMART" id="SM00387">
    <property type="entry name" value="HATPase_c"/>
    <property type="match status" value="1"/>
</dbReference>
<evidence type="ECO:0000256" key="12">
    <source>
        <dbReference type="ARBA" id="ARBA00023012"/>
    </source>
</evidence>
<evidence type="ECO:0000256" key="10">
    <source>
        <dbReference type="ARBA" id="ARBA00022840"/>
    </source>
</evidence>
<keyword evidence="6" id="KW-0808">Transferase</keyword>
<dbReference type="InterPro" id="IPR001789">
    <property type="entry name" value="Sig_transdc_resp-reg_receiver"/>
</dbReference>
<organism evidence="24 25">
    <name type="scientific">Magnetococcus marinus (strain ATCC BAA-1437 / JCM 17883 / MC-1)</name>
    <dbReference type="NCBI Taxonomy" id="156889"/>
    <lineage>
        <taxon>Bacteria</taxon>
        <taxon>Pseudomonadati</taxon>
        <taxon>Pseudomonadota</taxon>
        <taxon>Magnetococcia</taxon>
        <taxon>Magnetococcales</taxon>
        <taxon>Magnetococcaceae</taxon>
        <taxon>Magnetococcus</taxon>
    </lineage>
</organism>
<dbReference type="GO" id="GO:0005886">
    <property type="term" value="C:plasma membrane"/>
    <property type="evidence" value="ECO:0007669"/>
    <property type="project" value="UniProtKB-SubCell"/>
</dbReference>
<proteinExistence type="predicted"/>
<dbReference type="eggNOG" id="COG3300">
    <property type="taxonomic scope" value="Bacteria"/>
</dbReference>
<keyword evidence="11 18" id="KW-1133">Transmembrane helix</keyword>
<keyword evidence="5 17" id="KW-0597">Phosphoprotein</keyword>
<evidence type="ECO:0000256" key="7">
    <source>
        <dbReference type="ARBA" id="ARBA00022692"/>
    </source>
</evidence>
<gene>
    <name evidence="24" type="ordered locus">Mmc1_2456</name>
</gene>
<dbReference type="InterPro" id="IPR004358">
    <property type="entry name" value="Sig_transdc_His_kin-like_C"/>
</dbReference>
<dbReference type="InterPro" id="IPR003594">
    <property type="entry name" value="HATPase_dom"/>
</dbReference>
<feature type="transmembrane region" description="Helical" evidence="18">
    <location>
        <begin position="64"/>
        <end position="84"/>
    </location>
</feature>
<feature type="transmembrane region" description="Helical" evidence="18">
    <location>
        <begin position="233"/>
        <end position="256"/>
    </location>
</feature>
<dbReference type="FunFam" id="3.30.565.10:FF:000010">
    <property type="entry name" value="Sensor histidine kinase RcsC"/>
    <property type="match status" value="1"/>
</dbReference>
<evidence type="ECO:0000313" key="25">
    <source>
        <dbReference type="Proteomes" id="UP000002586"/>
    </source>
</evidence>
<keyword evidence="25" id="KW-1185">Reference proteome</keyword>
<dbReference type="Pfam" id="PF02518">
    <property type="entry name" value="HATPase_c"/>
    <property type="match status" value="1"/>
</dbReference>
<evidence type="ECO:0000256" key="11">
    <source>
        <dbReference type="ARBA" id="ARBA00022989"/>
    </source>
</evidence>
<dbReference type="PROSITE" id="PS50112">
    <property type="entry name" value="PAS"/>
    <property type="match status" value="1"/>
</dbReference>
<dbReference type="OrthoDB" id="9801651at2"/>
<dbReference type="SUPFAM" id="SSF47226">
    <property type="entry name" value="Histidine-containing phosphotransfer domain, HPT domain"/>
    <property type="match status" value="1"/>
</dbReference>
<dbReference type="Gene3D" id="3.30.450.20">
    <property type="entry name" value="PAS domain"/>
    <property type="match status" value="1"/>
</dbReference>
<comment type="subcellular location">
    <subcellularLocation>
        <location evidence="2">Cell membrane</location>
        <topology evidence="2">Multi-pass membrane protein</topology>
    </subcellularLocation>
</comment>
<dbReference type="Pfam" id="PF03707">
    <property type="entry name" value="MHYT"/>
    <property type="match status" value="2"/>
</dbReference>
<dbReference type="PANTHER" id="PTHR45339">
    <property type="entry name" value="HYBRID SIGNAL TRANSDUCTION HISTIDINE KINASE J"/>
    <property type="match status" value="1"/>
</dbReference>
<keyword evidence="8" id="KW-0547">Nucleotide-binding</keyword>
<protein>
    <recommendedName>
        <fullName evidence="15">Sensory/regulatory protein RpfC</fullName>
        <ecNumber evidence="3">2.7.13.3</ecNumber>
    </recommendedName>
</protein>
<keyword evidence="9 24" id="KW-0418">Kinase</keyword>
<evidence type="ECO:0000256" key="18">
    <source>
        <dbReference type="PROSITE-ProRule" id="PRU00244"/>
    </source>
</evidence>
<feature type="transmembrane region" description="Helical" evidence="18">
    <location>
        <begin position="124"/>
        <end position="146"/>
    </location>
</feature>
<dbReference type="CDD" id="cd00082">
    <property type="entry name" value="HisKA"/>
    <property type="match status" value="1"/>
</dbReference>
<feature type="domain" description="MHYT" evidence="23">
    <location>
        <begin position="23"/>
        <end position="219"/>
    </location>
</feature>
<dbReference type="Gene3D" id="3.40.50.2300">
    <property type="match status" value="2"/>
</dbReference>
<dbReference type="Pfam" id="PF00072">
    <property type="entry name" value="Response_reg"/>
    <property type="match status" value="2"/>
</dbReference>
<evidence type="ECO:0000256" key="14">
    <source>
        <dbReference type="ARBA" id="ARBA00064003"/>
    </source>
</evidence>
<dbReference type="InterPro" id="IPR013656">
    <property type="entry name" value="PAS_4"/>
</dbReference>
<evidence type="ECO:0000256" key="17">
    <source>
        <dbReference type="PROSITE-ProRule" id="PRU00169"/>
    </source>
</evidence>
<dbReference type="eggNOG" id="COG2198">
    <property type="taxonomic scope" value="Bacteria"/>
</dbReference>
<dbReference type="PANTHER" id="PTHR45339:SF1">
    <property type="entry name" value="HYBRID SIGNAL TRANSDUCTION HISTIDINE KINASE J"/>
    <property type="match status" value="1"/>
</dbReference>
<keyword evidence="4" id="KW-1003">Cell membrane</keyword>
<dbReference type="HOGENOM" id="CLU_000445_114_35_5"/>
<evidence type="ECO:0000256" key="3">
    <source>
        <dbReference type="ARBA" id="ARBA00012438"/>
    </source>
</evidence>
<dbReference type="Pfam" id="PF00512">
    <property type="entry name" value="HisKA"/>
    <property type="match status" value="1"/>
</dbReference>
<evidence type="ECO:0000256" key="13">
    <source>
        <dbReference type="ARBA" id="ARBA00023136"/>
    </source>
</evidence>
<dbReference type="Proteomes" id="UP000002586">
    <property type="component" value="Chromosome"/>
</dbReference>
<dbReference type="CDD" id="cd16922">
    <property type="entry name" value="HATPase_EvgS-ArcB-TorS-like"/>
    <property type="match status" value="1"/>
</dbReference>
<keyword evidence="7 18" id="KW-0812">Transmembrane</keyword>
<feature type="transmembrane region" description="Helical" evidence="18">
    <location>
        <begin position="22"/>
        <end position="43"/>
    </location>
</feature>
<dbReference type="eggNOG" id="COG0784">
    <property type="taxonomic scope" value="Bacteria"/>
</dbReference>
<dbReference type="AlphaFoldDB" id="A0LAG3"/>
<keyword evidence="13 18" id="KW-0472">Membrane</keyword>
<keyword evidence="10" id="KW-0067">ATP-binding</keyword>
<keyword evidence="12" id="KW-0902">Two-component regulatory system</keyword>
<feature type="domain" description="HPt" evidence="22">
    <location>
        <begin position="945"/>
        <end position="1042"/>
    </location>
</feature>
<dbReference type="PROSITE" id="PS50110">
    <property type="entry name" value="RESPONSE_REGULATORY"/>
    <property type="match status" value="2"/>
</dbReference>
<evidence type="ECO:0000256" key="1">
    <source>
        <dbReference type="ARBA" id="ARBA00000085"/>
    </source>
</evidence>
<dbReference type="PROSITE" id="PS50924">
    <property type="entry name" value="MHYT"/>
    <property type="match status" value="1"/>
</dbReference>
<evidence type="ECO:0000259" key="22">
    <source>
        <dbReference type="PROSITE" id="PS50894"/>
    </source>
</evidence>
<feature type="transmembrane region" description="Helical" evidence="18">
    <location>
        <begin position="90"/>
        <end position="112"/>
    </location>
</feature>
<dbReference type="Gene3D" id="1.20.120.160">
    <property type="entry name" value="HPT domain"/>
    <property type="match status" value="1"/>
</dbReference>
<feature type="modified residue" description="Phosphohistidine" evidence="16">
    <location>
        <position position="985"/>
    </location>
</feature>
<dbReference type="SMART" id="SM00091">
    <property type="entry name" value="PAS"/>
    <property type="match status" value="1"/>
</dbReference>
<dbReference type="PROSITE" id="PS50109">
    <property type="entry name" value="HIS_KIN"/>
    <property type="match status" value="1"/>
</dbReference>
<evidence type="ECO:0000256" key="15">
    <source>
        <dbReference type="ARBA" id="ARBA00068150"/>
    </source>
</evidence>
<dbReference type="SMART" id="SM00448">
    <property type="entry name" value="REC"/>
    <property type="match status" value="2"/>
</dbReference>
<feature type="domain" description="Response regulatory" evidence="20">
    <location>
        <begin position="792"/>
        <end position="908"/>
    </location>
</feature>
<evidence type="ECO:0000256" key="6">
    <source>
        <dbReference type="ARBA" id="ARBA00022679"/>
    </source>
</evidence>
<dbReference type="SUPFAM" id="SSF52172">
    <property type="entry name" value="CheY-like"/>
    <property type="match status" value="2"/>
</dbReference>
<dbReference type="SMART" id="SM00388">
    <property type="entry name" value="HisKA"/>
    <property type="match status" value="1"/>
</dbReference>
<comment type="catalytic activity">
    <reaction evidence="1">
        <text>ATP + protein L-histidine = ADP + protein N-phospho-L-histidine.</text>
        <dbReference type="EC" id="2.7.13.3"/>
    </reaction>
</comment>
<dbReference type="STRING" id="156889.Mmc1_2456"/>
<evidence type="ECO:0000256" key="4">
    <source>
        <dbReference type="ARBA" id="ARBA00022475"/>
    </source>
</evidence>
<dbReference type="InterPro" id="IPR036097">
    <property type="entry name" value="HisK_dim/P_sf"/>
</dbReference>
<dbReference type="eggNOG" id="COG5002">
    <property type="taxonomic scope" value="Bacteria"/>
</dbReference>
<dbReference type="GO" id="GO:0000155">
    <property type="term" value="F:phosphorelay sensor kinase activity"/>
    <property type="evidence" value="ECO:0007669"/>
    <property type="project" value="InterPro"/>
</dbReference>
<dbReference type="InterPro" id="IPR005330">
    <property type="entry name" value="MHYT_dom"/>
</dbReference>
<dbReference type="InterPro" id="IPR000014">
    <property type="entry name" value="PAS"/>
</dbReference>
<evidence type="ECO:0000256" key="8">
    <source>
        <dbReference type="ARBA" id="ARBA00022741"/>
    </source>
</evidence>
<feature type="domain" description="PAS" evidence="21">
    <location>
        <begin position="263"/>
        <end position="333"/>
    </location>
</feature>
<evidence type="ECO:0000256" key="5">
    <source>
        <dbReference type="ARBA" id="ARBA00022553"/>
    </source>
</evidence>
<evidence type="ECO:0000256" key="2">
    <source>
        <dbReference type="ARBA" id="ARBA00004651"/>
    </source>
</evidence>
<dbReference type="Pfam" id="PF08448">
    <property type="entry name" value="PAS_4"/>
    <property type="match status" value="1"/>
</dbReference>